<reference evidence="1 2" key="1">
    <citation type="submission" date="2010-07" db="EMBL/GenBank/DDBJ databases">
        <authorList>
            <person name="Sid Ahmed O."/>
        </authorList>
    </citation>
    <scope>NUCLEOTIDE SEQUENCE [LARGE SCALE GENOMIC DNA]</scope>
    <source>
        <strain evidence="1 2">TX4248</strain>
    </source>
</reference>
<evidence type="ECO:0000313" key="2">
    <source>
        <dbReference type="Proteomes" id="UP000004846"/>
    </source>
</evidence>
<sequence length="53" mass="6687">MDLFGWDVNFFMNCTPNFWLKQFIFYLRRNNPDAFEFEQNDRIYTMDQTPFFN</sequence>
<accession>A0A125W5I8</accession>
<proteinExistence type="predicted"/>
<gene>
    <name evidence="1" type="ORF">HMPREF9498_01811</name>
</gene>
<protein>
    <submittedName>
        <fullName evidence="1">Uncharacterized protein</fullName>
    </submittedName>
</protein>
<dbReference type="AlphaFoldDB" id="A0A125W5I8"/>
<comment type="caution">
    <text evidence="1">The sequence shown here is derived from an EMBL/GenBank/DDBJ whole genome shotgun (WGS) entry which is preliminary data.</text>
</comment>
<organism evidence="1 2">
    <name type="scientific">Enterococcus faecalis TX4248</name>
    <dbReference type="NCBI Taxonomy" id="749495"/>
    <lineage>
        <taxon>Bacteria</taxon>
        <taxon>Bacillati</taxon>
        <taxon>Bacillota</taxon>
        <taxon>Bacilli</taxon>
        <taxon>Lactobacillales</taxon>
        <taxon>Enterococcaceae</taxon>
        <taxon>Enterococcus</taxon>
    </lineage>
</organism>
<evidence type="ECO:0000313" key="1">
    <source>
        <dbReference type="EMBL" id="EFM82561.1"/>
    </source>
</evidence>
<name>A0A125W5I8_ENTFL</name>
<dbReference type="Proteomes" id="UP000004846">
    <property type="component" value="Unassembled WGS sequence"/>
</dbReference>
<dbReference type="EMBL" id="AEBR01000062">
    <property type="protein sequence ID" value="EFM82561.1"/>
    <property type="molecule type" value="Genomic_DNA"/>
</dbReference>
<dbReference type="HOGENOM" id="CLU_208310_0_0_9"/>